<dbReference type="EMBL" id="LXQA010886008">
    <property type="protein sequence ID" value="MCI75577.1"/>
    <property type="molecule type" value="Genomic_DNA"/>
</dbReference>
<name>A0A392US41_9FABA</name>
<dbReference type="AlphaFoldDB" id="A0A392US41"/>
<protein>
    <submittedName>
        <fullName evidence="1">Uncharacterized protein</fullName>
    </submittedName>
</protein>
<comment type="caution">
    <text evidence="1">The sequence shown here is derived from an EMBL/GenBank/DDBJ whole genome shotgun (WGS) entry which is preliminary data.</text>
</comment>
<reference evidence="1 2" key="1">
    <citation type="journal article" date="2018" name="Front. Plant Sci.">
        <title>Red Clover (Trifolium pratense) and Zigzag Clover (T. medium) - A Picture of Genomic Similarities and Differences.</title>
        <authorList>
            <person name="Dluhosova J."/>
            <person name="Istvanek J."/>
            <person name="Nedelnik J."/>
            <person name="Repkova J."/>
        </authorList>
    </citation>
    <scope>NUCLEOTIDE SEQUENCE [LARGE SCALE GENOMIC DNA]</scope>
    <source>
        <strain evidence="2">cv. 10/8</strain>
        <tissue evidence="1">Leaf</tissue>
    </source>
</reference>
<organism evidence="1 2">
    <name type="scientific">Trifolium medium</name>
    <dbReference type="NCBI Taxonomy" id="97028"/>
    <lineage>
        <taxon>Eukaryota</taxon>
        <taxon>Viridiplantae</taxon>
        <taxon>Streptophyta</taxon>
        <taxon>Embryophyta</taxon>
        <taxon>Tracheophyta</taxon>
        <taxon>Spermatophyta</taxon>
        <taxon>Magnoliopsida</taxon>
        <taxon>eudicotyledons</taxon>
        <taxon>Gunneridae</taxon>
        <taxon>Pentapetalae</taxon>
        <taxon>rosids</taxon>
        <taxon>fabids</taxon>
        <taxon>Fabales</taxon>
        <taxon>Fabaceae</taxon>
        <taxon>Papilionoideae</taxon>
        <taxon>50 kb inversion clade</taxon>
        <taxon>NPAAA clade</taxon>
        <taxon>Hologalegina</taxon>
        <taxon>IRL clade</taxon>
        <taxon>Trifolieae</taxon>
        <taxon>Trifolium</taxon>
    </lineage>
</organism>
<evidence type="ECO:0000313" key="1">
    <source>
        <dbReference type="EMBL" id="MCI75577.1"/>
    </source>
</evidence>
<feature type="non-terminal residue" evidence="1">
    <location>
        <position position="57"/>
    </location>
</feature>
<keyword evidence="2" id="KW-1185">Reference proteome</keyword>
<proteinExistence type="predicted"/>
<evidence type="ECO:0000313" key="2">
    <source>
        <dbReference type="Proteomes" id="UP000265520"/>
    </source>
</evidence>
<dbReference type="Proteomes" id="UP000265520">
    <property type="component" value="Unassembled WGS sequence"/>
</dbReference>
<accession>A0A392US41</accession>
<sequence length="57" mass="6013">MWRFVGICLNLDYAGSVDGAARSGLGATRCRVLVKSGLCLSMARRADELGAARARAV</sequence>